<evidence type="ECO:0000313" key="10">
    <source>
        <dbReference type="Proteomes" id="UP000284243"/>
    </source>
</evidence>
<keyword evidence="4 7" id="KW-0812">Transmembrane</keyword>
<sequence length="1124" mass="127689">MEKKSRTGDSVFLKLPRMFLIMKTVFISLVCTLNVQANVFSQHTKFDIAMKNVTVSEVLCYLEEISKYRFVYDSDAIDRMQRVDVEMKGTKLETVLESIFVKSGFSFVIEDGVVIIREAGKKQITAGILPQSRKITGRVRDHGGNPLPGVTVVLKGTSVGVVTDVDGHFKMDLPADHETVLVFSFVGMKTQEVYYKGEKELNVVMEEDVKQMDEVVVTGIFSKSKESYTGAVSVITEKELKSFGNRNILTTLRNIDPSFNILESNEWGSNPNRLPEVQIRGAANMPDVDQLQSDTKAELNTPLIIMDGFEITLERMMDLDDSEVETITLLKDASATAIYGSRGANGVIVITTKEPEPGKLRFSYTGSLNLEVPDLSDYDVLNAREKLDLELRSGYYDNVRAEKEVALKQKYNEILQQVERGVNTYWLSKPLRVGIGHRHNIKLEGGDPSFRYSATAQYNDVAGVMKESFRRTFNGGINLSYKTSELIFRNQLTISLNKAQESPYGTFDEYVKLNPYWTATDENGNIKRFFDEDYEYWGGSYPANPLYNATLNTKETSDYTNITNNFSMEWKPIQEFTLRGTFGIYTQTSNTDNYLPPEHTSFADYTDENYFRRGSYDYSTNKSSRYNFSLTANYSKVFAEKHMVYAGLNMDLEDQRSRGYSFSVEGFPSGSLDFLSVAMQYKENGKPGGSESKSRRVGFVGNASYSFEDRYFVDASFRTDGSSLYGSDRRFAPFWSAGIGWNIHREGFMSDVDWINRLKIRASVGETGSNNFSSYEAMATYAYSLSDRYYNWMGANMKALANPDLEWQKTMKYNAGIEVNMLNNRLSMICDLYLERTNGLMSSLELPPSNGFSSYKANIGKLENKGFELKVTGYLLRDTERELIWSVTGSLVRNKDKIIELSEAMKEANATLLETGGATPNKIWQEGDSQNAIYAVRSLGIDPSNGRELFLKKNGEVTYTWDANDRVFCGVDQPDYRGNINTMFMWKDLSVNLSFGYEWGGQQYNSTLISRVENADKKYNVDRRVYEDRWKEPGDRTFFKGINETTATQATSRFVQDEATFTCQNLNVTYDLKGNKWLKRNLGIQTLTLKGDIADLFRISTIKQERGTSYPFSRQFSFTLSAMF</sequence>
<evidence type="ECO:0000256" key="6">
    <source>
        <dbReference type="ARBA" id="ARBA00023237"/>
    </source>
</evidence>
<dbReference type="Gene3D" id="2.40.170.20">
    <property type="entry name" value="TonB-dependent receptor, beta-barrel domain"/>
    <property type="match status" value="1"/>
</dbReference>
<evidence type="ECO:0000259" key="8">
    <source>
        <dbReference type="Pfam" id="PF07715"/>
    </source>
</evidence>
<comment type="subcellular location">
    <subcellularLocation>
        <location evidence="1 7">Cell outer membrane</location>
        <topology evidence="1 7">Multi-pass membrane protein</topology>
    </subcellularLocation>
</comment>
<dbReference type="NCBIfam" id="TIGR04057">
    <property type="entry name" value="SusC_RagA_signa"/>
    <property type="match status" value="1"/>
</dbReference>
<name>A0A1Y3YJ14_9BACT</name>
<dbReference type="InterPro" id="IPR023997">
    <property type="entry name" value="TonB-dep_OMP_SusC/RagA_CS"/>
</dbReference>
<keyword evidence="2 7" id="KW-0813">Transport</keyword>
<comment type="caution">
    <text evidence="9">The sequence shown here is derived from an EMBL/GenBank/DDBJ whole genome shotgun (WGS) entry which is preliminary data.</text>
</comment>
<evidence type="ECO:0000256" key="7">
    <source>
        <dbReference type="PROSITE-ProRule" id="PRU01360"/>
    </source>
</evidence>
<organism evidence="9 10">
    <name type="scientific">Odoribacter splanchnicus</name>
    <dbReference type="NCBI Taxonomy" id="28118"/>
    <lineage>
        <taxon>Bacteria</taxon>
        <taxon>Pseudomonadati</taxon>
        <taxon>Bacteroidota</taxon>
        <taxon>Bacteroidia</taxon>
        <taxon>Bacteroidales</taxon>
        <taxon>Odoribacteraceae</taxon>
        <taxon>Odoribacter</taxon>
    </lineage>
</organism>
<comment type="similarity">
    <text evidence="7">Belongs to the TonB-dependent receptor family.</text>
</comment>
<dbReference type="Gene3D" id="2.170.130.10">
    <property type="entry name" value="TonB-dependent receptor, plug domain"/>
    <property type="match status" value="1"/>
</dbReference>
<keyword evidence="6 7" id="KW-0998">Cell outer membrane</keyword>
<dbReference type="EMBL" id="QRYC01000004">
    <property type="protein sequence ID" value="RGU57830.1"/>
    <property type="molecule type" value="Genomic_DNA"/>
</dbReference>
<dbReference type="PROSITE" id="PS52016">
    <property type="entry name" value="TONB_DEPENDENT_REC_3"/>
    <property type="match status" value="1"/>
</dbReference>
<accession>A0A1Y3YJ14</accession>
<evidence type="ECO:0000256" key="2">
    <source>
        <dbReference type="ARBA" id="ARBA00022448"/>
    </source>
</evidence>
<evidence type="ECO:0000256" key="3">
    <source>
        <dbReference type="ARBA" id="ARBA00022452"/>
    </source>
</evidence>
<protein>
    <submittedName>
        <fullName evidence="9">SusC/RagA family TonB-linked outer membrane protein</fullName>
    </submittedName>
</protein>
<dbReference type="Gene3D" id="2.60.40.1120">
    <property type="entry name" value="Carboxypeptidase-like, regulatory domain"/>
    <property type="match status" value="1"/>
</dbReference>
<feature type="domain" description="TonB-dependent receptor plug" evidence="8">
    <location>
        <begin position="225"/>
        <end position="347"/>
    </location>
</feature>
<dbReference type="InterPro" id="IPR036942">
    <property type="entry name" value="Beta-barrel_TonB_sf"/>
</dbReference>
<dbReference type="Pfam" id="PF13715">
    <property type="entry name" value="CarbopepD_reg_2"/>
    <property type="match status" value="1"/>
</dbReference>
<keyword evidence="5 7" id="KW-0472">Membrane</keyword>
<proteinExistence type="inferred from homology"/>
<dbReference type="InterPro" id="IPR037066">
    <property type="entry name" value="Plug_dom_sf"/>
</dbReference>
<dbReference type="InterPro" id="IPR039426">
    <property type="entry name" value="TonB-dep_rcpt-like"/>
</dbReference>
<dbReference type="InterPro" id="IPR012910">
    <property type="entry name" value="Plug_dom"/>
</dbReference>
<dbReference type="NCBIfam" id="TIGR04056">
    <property type="entry name" value="OMP_RagA_SusC"/>
    <property type="match status" value="1"/>
</dbReference>
<dbReference type="InterPro" id="IPR008969">
    <property type="entry name" value="CarboxyPept-like_regulatory"/>
</dbReference>
<evidence type="ECO:0000256" key="1">
    <source>
        <dbReference type="ARBA" id="ARBA00004571"/>
    </source>
</evidence>
<dbReference type="InterPro" id="IPR023996">
    <property type="entry name" value="TonB-dep_OMP_SusC/RagA"/>
</dbReference>
<dbReference type="SUPFAM" id="SSF56935">
    <property type="entry name" value="Porins"/>
    <property type="match status" value="1"/>
</dbReference>
<dbReference type="AlphaFoldDB" id="A0A1Y3YJ14"/>
<reference evidence="9 10" key="1">
    <citation type="submission" date="2018-08" db="EMBL/GenBank/DDBJ databases">
        <title>A genome reference for cultivated species of the human gut microbiota.</title>
        <authorList>
            <person name="Zou Y."/>
            <person name="Xue W."/>
            <person name="Luo G."/>
        </authorList>
    </citation>
    <scope>NUCLEOTIDE SEQUENCE [LARGE SCALE GENOMIC DNA]</scope>
    <source>
        <strain evidence="9 10">AF16-14</strain>
    </source>
</reference>
<dbReference type="SUPFAM" id="SSF49464">
    <property type="entry name" value="Carboxypeptidase regulatory domain-like"/>
    <property type="match status" value="1"/>
</dbReference>
<dbReference type="Proteomes" id="UP000284243">
    <property type="component" value="Unassembled WGS sequence"/>
</dbReference>
<gene>
    <name evidence="9" type="ORF">DWW57_04880</name>
</gene>
<dbReference type="GO" id="GO:0009279">
    <property type="term" value="C:cell outer membrane"/>
    <property type="evidence" value="ECO:0007669"/>
    <property type="project" value="UniProtKB-SubCell"/>
</dbReference>
<keyword evidence="3 7" id="KW-1134">Transmembrane beta strand</keyword>
<evidence type="ECO:0000313" key="9">
    <source>
        <dbReference type="EMBL" id="RGU57830.1"/>
    </source>
</evidence>
<dbReference type="Pfam" id="PF07715">
    <property type="entry name" value="Plug"/>
    <property type="match status" value="1"/>
</dbReference>
<evidence type="ECO:0000256" key="4">
    <source>
        <dbReference type="ARBA" id="ARBA00022692"/>
    </source>
</evidence>
<evidence type="ECO:0000256" key="5">
    <source>
        <dbReference type="ARBA" id="ARBA00023136"/>
    </source>
</evidence>